<dbReference type="InterPro" id="IPR000209">
    <property type="entry name" value="Peptidase_S8/S53_dom"/>
</dbReference>
<evidence type="ECO:0000256" key="5">
    <source>
        <dbReference type="PROSITE-ProRule" id="PRU01240"/>
    </source>
</evidence>
<dbReference type="PROSITE" id="PS51257">
    <property type="entry name" value="PROKAR_LIPOPROTEIN"/>
    <property type="match status" value="1"/>
</dbReference>
<feature type="active site" description="Charge relay system" evidence="5">
    <location>
        <position position="243"/>
    </location>
</feature>
<feature type="region of interest" description="Disordered" evidence="7">
    <location>
        <begin position="555"/>
        <end position="574"/>
    </location>
</feature>
<organism evidence="9 10">
    <name type="scientific">Deinococcus carri</name>
    <dbReference type="NCBI Taxonomy" id="1211323"/>
    <lineage>
        <taxon>Bacteria</taxon>
        <taxon>Thermotogati</taxon>
        <taxon>Deinococcota</taxon>
        <taxon>Deinococci</taxon>
        <taxon>Deinococcales</taxon>
        <taxon>Deinococcaceae</taxon>
        <taxon>Deinococcus</taxon>
    </lineage>
</organism>
<proteinExistence type="inferred from homology"/>
<feature type="active site" description="Charge relay system" evidence="5">
    <location>
        <position position="197"/>
    </location>
</feature>
<dbReference type="PANTHER" id="PTHR43806:SF11">
    <property type="entry name" value="CEREVISIN-RELATED"/>
    <property type="match status" value="1"/>
</dbReference>
<dbReference type="InterPro" id="IPR015500">
    <property type="entry name" value="Peptidase_S8_subtilisin-rel"/>
</dbReference>
<evidence type="ECO:0000256" key="7">
    <source>
        <dbReference type="SAM" id="MobiDB-lite"/>
    </source>
</evidence>
<dbReference type="InterPro" id="IPR050131">
    <property type="entry name" value="Peptidase_S8_subtilisin-like"/>
</dbReference>
<keyword evidence="2 5" id="KW-0645">Protease</keyword>
<evidence type="ECO:0000256" key="6">
    <source>
        <dbReference type="RuleBase" id="RU003355"/>
    </source>
</evidence>
<dbReference type="PANTHER" id="PTHR43806">
    <property type="entry name" value="PEPTIDASE S8"/>
    <property type="match status" value="1"/>
</dbReference>
<dbReference type="Pfam" id="PF00082">
    <property type="entry name" value="Peptidase_S8"/>
    <property type="match status" value="1"/>
</dbReference>
<evidence type="ECO:0000256" key="3">
    <source>
        <dbReference type="ARBA" id="ARBA00022801"/>
    </source>
</evidence>
<evidence type="ECO:0000256" key="2">
    <source>
        <dbReference type="ARBA" id="ARBA00022670"/>
    </source>
</evidence>
<feature type="active site" description="Charge relay system" evidence="5">
    <location>
        <position position="431"/>
    </location>
</feature>
<keyword evidence="3 5" id="KW-0378">Hydrolase</keyword>
<comment type="similarity">
    <text evidence="1 5 6">Belongs to the peptidase S8 family.</text>
</comment>
<evidence type="ECO:0000259" key="8">
    <source>
        <dbReference type="Pfam" id="PF00082"/>
    </source>
</evidence>
<sequence length="574" mass="57912">MKKYAGLMLLGALLVGCGTPGGPGSGGSTYTIRGNVLLPSGANTSLALTAPGQGEGSVDAARLETLWQLPHVRGEVLVEALPTDGLGSQALSVLSGVRLQAVEGTDLQIAATPAGETDEAFARRLAQAGLHVQPNFVYEALSTPNDPGFPGGNRPGVVVRGTAYDQDYLTRIDALGGWNRLEALGKPVSGVLTAVLDTGVDTSHPELAGRLRPGFDFCSRLVGDTCQGTDANPSEVTVGDVGHGTSSAGLIAANTNNGIGIASLTWRGTVLPVKVFGADTATNTSSATSASLTAGLRYAVQQGAKVINMSLGFAGQNGQPAQADPALARAVQDAANADIVLVAAAGNTPNQGLYYPASDPNVLAVGAVSKDDNVLSCFSARPLPGQKALDLVAPGGQAGTGTSNCYTTSPFDILTLARVQDGSYTLRAGTSEAAPQVSGTAALLRAAFPDLNASQIRQALKEGARNTGAGAMLNVLGAVNRAANMTGTTPPPSGSAYTLTVQALQGGQQITAKTFSGTLASGQRAAPYVLSGLPAGTYELRASINLAGKTYTGSAQATVPAGSSGNATQDIQTR</sequence>
<evidence type="ECO:0000313" key="10">
    <source>
        <dbReference type="Proteomes" id="UP001401887"/>
    </source>
</evidence>
<accession>A0ABP9W5Z1</accession>
<dbReference type="PROSITE" id="PS00138">
    <property type="entry name" value="SUBTILASE_SER"/>
    <property type="match status" value="1"/>
</dbReference>
<protein>
    <recommendedName>
        <fullName evidence="8">Peptidase S8/S53 domain-containing protein</fullName>
    </recommendedName>
</protein>
<dbReference type="SUPFAM" id="SSF52743">
    <property type="entry name" value="Subtilisin-like"/>
    <property type="match status" value="1"/>
</dbReference>
<dbReference type="InterPro" id="IPR023828">
    <property type="entry name" value="Peptidase_S8_Ser-AS"/>
</dbReference>
<dbReference type="PROSITE" id="PS00136">
    <property type="entry name" value="SUBTILASE_ASP"/>
    <property type="match status" value="1"/>
</dbReference>
<reference evidence="9 10" key="1">
    <citation type="submission" date="2024-02" db="EMBL/GenBank/DDBJ databases">
        <title>Deinococcus carri NBRC 110142.</title>
        <authorList>
            <person name="Ichikawa N."/>
            <person name="Katano-Makiyama Y."/>
            <person name="Hidaka K."/>
        </authorList>
    </citation>
    <scope>NUCLEOTIDE SEQUENCE [LARGE SCALE GENOMIC DNA]</scope>
    <source>
        <strain evidence="9 10">NBRC 110142</strain>
    </source>
</reference>
<dbReference type="EMBL" id="BAABRP010000004">
    <property type="protein sequence ID" value="GAA5512787.1"/>
    <property type="molecule type" value="Genomic_DNA"/>
</dbReference>
<dbReference type="Gene3D" id="3.40.50.200">
    <property type="entry name" value="Peptidase S8/S53 domain"/>
    <property type="match status" value="1"/>
</dbReference>
<dbReference type="InterPro" id="IPR023827">
    <property type="entry name" value="Peptidase_S8_Asp-AS"/>
</dbReference>
<evidence type="ECO:0000256" key="1">
    <source>
        <dbReference type="ARBA" id="ARBA00011073"/>
    </source>
</evidence>
<keyword evidence="4 5" id="KW-0720">Serine protease</keyword>
<evidence type="ECO:0000256" key="4">
    <source>
        <dbReference type="ARBA" id="ARBA00022825"/>
    </source>
</evidence>
<evidence type="ECO:0000313" key="9">
    <source>
        <dbReference type="EMBL" id="GAA5512787.1"/>
    </source>
</evidence>
<comment type="caution">
    <text evidence="9">The sequence shown here is derived from an EMBL/GenBank/DDBJ whole genome shotgun (WGS) entry which is preliminary data.</text>
</comment>
<name>A0ABP9W5Z1_9DEIO</name>
<dbReference type="PRINTS" id="PR00723">
    <property type="entry name" value="SUBTILISIN"/>
</dbReference>
<gene>
    <name evidence="9" type="ORF">Dcar01_01511</name>
</gene>
<dbReference type="Proteomes" id="UP001401887">
    <property type="component" value="Unassembled WGS sequence"/>
</dbReference>
<dbReference type="InterPro" id="IPR036852">
    <property type="entry name" value="Peptidase_S8/S53_dom_sf"/>
</dbReference>
<feature type="domain" description="Peptidase S8/S53" evidence="8">
    <location>
        <begin position="189"/>
        <end position="477"/>
    </location>
</feature>
<dbReference type="RefSeq" id="WP_345463282.1">
    <property type="nucleotide sequence ID" value="NZ_BAABRP010000004.1"/>
</dbReference>
<dbReference type="PROSITE" id="PS51892">
    <property type="entry name" value="SUBTILASE"/>
    <property type="match status" value="1"/>
</dbReference>
<keyword evidence="10" id="KW-1185">Reference proteome</keyword>